<evidence type="ECO:0000256" key="2">
    <source>
        <dbReference type="ARBA" id="ARBA00022475"/>
    </source>
</evidence>
<evidence type="ECO:0000256" key="1">
    <source>
        <dbReference type="ARBA" id="ARBA00004651"/>
    </source>
</evidence>
<keyword evidence="3 6" id="KW-0812">Transmembrane</keyword>
<evidence type="ECO:0000256" key="3">
    <source>
        <dbReference type="ARBA" id="ARBA00022692"/>
    </source>
</evidence>
<protein>
    <submittedName>
        <fullName evidence="7">Polysaccharide biosynthesis protein</fullName>
    </submittedName>
</protein>
<keyword evidence="8" id="KW-1185">Reference proteome</keyword>
<feature type="transmembrane region" description="Helical" evidence="6">
    <location>
        <begin position="89"/>
        <end position="110"/>
    </location>
</feature>
<evidence type="ECO:0000256" key="6">
    <source>
        <dbReference type="SAM" id="Phobius"/>
    </source>
</evidence>
<evidence type="ECO:0000313" key="8">
    <source>
        <dbReference type="Proteomes" id="UP000030661"/>
    </source>
</evidence>
<feature type="transmembrane region" description="Helical" evidence="6">
    <location>
        <begin position="116"/>
        <end position="133"/>
    </location>
</feature>
<feature type="transmembrane region" description="Helical" evidence="6">
    <location>
        <begin position="435"/>
        <end position="456"/>
    </location>
</feature>
<proteinExistence type="predicted"/>
<dbReference type="InterPro" id="IPR050833">
    <property type="entry name" value="Poly_Biosynth_Transport"/>
</dbReference>
<evidence type="ECO:0000256" key="5">
    <source>
        <dbReference type="ARBA" id="ARBA00023136"/>
    </source>
</evidence>
<dbReference type="HOGENOM" id="CLU_513567_0_0_0"/>
<feature type="transmembrane region" description="Helical" evidence="6">
    <location>
        <begin position="375"/>
        <end position="395"/>
    </location>
</feature>
<gene>
    <name evidence="7" type="ORF">U27_04120</name>
</gene>
<feature type="transmembrane region" description="Helical" evidence="6">
    <location>
        <begin position="222"/>
        <end position="242"/>
    </location>
</feature>
<feature type="transmembrane region" description="Helical" evidence="6">
    <location>
        <begin position="462"/>
        <end position="481"/>
    </location>
</feature>
<accession>A0A081BXV0</accession>
<dbReference type="PANTHER" id="PTHR30250">
    <property type="entry name" value="PST FAMILY PREDICTED COLANIC ACID TRANSPORTER"/>
    <property type="match status" value="1"/>
</dbReference>
<dbReference type="eggNOG" id="COG2244">
    <property type="taxonomic scope" value="Bacteria"/>
</dbReference>
<organism evidence="7">
    <name type="scientific">Vecturithrix granuli</name>
    <dbReference type="NCBI Taxonomy" id="1499967"/>
    <lineage>
        <taxon>Bacteria</taxon>
        <taxon>Candidatus Moduliflexota</taxon>
        <taxon>Candidatus Vecturitrichia</taxon>
        <taxon>Candidatus Vecturitrichales</taxon>
        <taxon>Candidatus Vecturitrichaceae</taxon>
        <taxon>Candidatus Vecturithrix</taxon>
    </lineage>
</organism>
<feature type="transmembrane region" description="Helical" evidence="6">
    <location>
        <begin position="311"/>
        <end position="338"/>
    </location>
</feature>
<feature type="transmembrane region" description="Helical" evidence="6">
    <location>
        <begin position="145"/>
        <end position="168"/>
    </location>
</feature>
<sequence>MQQVVVKNVVIQGGVFTFNFLTSLAIPVLLAHLLGRDGVGRYGYYYRLFDWLAAIALFIMPPILIRYVAELRGQYRISKTWNLLKKSFWLQGMITLLVVFGSTLYFFGILERSRTDRVLFMIIQLAFGCYSFGRIGESFIKGYQAYGRVAIAGIISTIARFMGLSILFSMKEGSLFAAILVFSGSQMIYLLSILFALVDLWRSQPEMGNEPIAEETNLRSRMFEYGTSMAIASLFSMVTWNFIEVFFLDYFWSDKSGYAAELAYYTLAISLAMFPVRLSRMSSETLLPAFSELYGGRELDRLSRGYETATVLSTVIGIFPCVMAWVLAPSLLAVLFPLELLPTVIPFRLLLIPSFFLAISYPGGAALPAIEGHRFFLKWAVMAALVNLVLDVWLIPKWGAVGAAAVNMLLQTAGSIASILYVGIYRKIGFPLMRVARSCGAAIMVGFLASGVSLLVRRLNGSNFFCLILGILGGTLLYIYFLRQWQIFGNNERQFFIRCQRFVPTRWQPRFLVLVAWISALSENIEPLEK</sequence>
<feature type="transmembrane region" description="Helical" evidence="6">
    <location>
        <begin position="174"/>
        <end position="201"/>
    </location>
</feature>
<dbReference type="STRING" id="1499967.U27_04120"/>
<name>A0A081BXV0_VECG1</name>
<keyword evidence="5 6" id="KW-0472">Membrane</keyword>
<evidence type="ECO:0000313" key="7">
    <source>
        <dbReference type="EMBL" id="GAK57155.1"/>
    </source>
</evidence>
<feature type="transmembrane region" description="Helical" evidence="6">
    <location>
        <begin position="344"/>
        <end position="363"/>
    </location>
</feature>
<feature type="transmembrane region" description="Helical" evidence="6">
    <location>
        <begin position="9"/>
        <end position="31"/>
    </location>
</feature>
<dbReference type="EMBL" id="DF820465">
    <property type="protein sequence ID" value="GAK57155.1"/>
    <property type="molecule type" value="Genomic_DNA"/>
</dbReference>
<dbReference type="AlphaFoldDB" id="A0A081BXV0"/>
<keyword evidence="2" id="KW-1003">Cell membrane</keyword>
<evidence type="ECO:0000256" key="4">
    <source>
        <dbReference type="ARBA" id="ARBA00022989"/>
    </source>
</evidence>
<keyword evidence="4 6" id="KW-1133">Transmembrane helix</keyword>
<comment type="subcellular location">
    <subcellularLocation>
        <location evidence="1">Cell membrane</location>
        <topology evidence="1">Multi-pass membrane protein</topology>
    </subcellularLocation>
</comment>
<dbReference type="GO" id="GO:0005886">
    <property type="term" value="C:plasma membrane"/>
    <property type="evidence" value="ECO:0007669"/>
    <property type="project" value="UniProtKB-SubCell"/>
</dbReference>
<reference evidence="7" key="1">
    <citation type="journal article" date="2015" name="PeerJ">
        <title>First genomic representation of candidate bacterial phylum KSB3 points to enhanced environmental sensing as a trigger of wastewater bulking.</title>
        <authorList>
            <person name="Sekiguchi Y."/>
            <person name="Ohashi A."/>
            <person name="Parks D.H."/>
            <person name="Yamauchi T."/>
            <person name="Tyson G.W."/>
            <person name="Hugenholtz P."/>
        </authorList>
    </citation>
    <scope>NUCLEOTIDE SEQUENCE [LARGE SCALE GENOMIC DNA]</scope>
</reference>
<feature type="transmembrane region" description="Helical" evidence="6">
    <location>
        <begin position="51"/>
        <end position="69"/>
    </location>
</feature>
<feature type="transmembrane region" description="Helical" evidence="6">
    <location>
        <begin position="401"/>
        <end position="423"/>
    </location>
</feature>
<dbReference type="PANTHER" id="PTHR30250:SF11">
    <property type="entry name" value="O-ANTIGEN TRANSPORTER-RELATED"/>
    <property type="match status" value="1"/>
</dbReference>
<dbReference type="Proteomes" id="UP000030661">
    <property type="component" value="Unassembled WGS sequence"/>
</dbReference>